<dbReference type="PANTHER" id="PTHR45640">
    <property type="entry name" value="HEAT SHOCK PROTEIN HSP-12.2-RELATED"/>
    <property type="match status" value="1"/>
</dbReference>
<dbReference type="InterPro" id="IPR002068">
    <property type="entry name" value="A-crystallin/Hsp20_dom"/>
</dbReference>
<evidence type="ECO:0000256" key="1">
    <source>
        <dbReference type="PROSITE-ProRule" id="PRU00285"/>
    </source>
</evidence>
<keyword evidence="5" id="KW-1185">Reference proteome</keyword>
<dbReference type="Gene3D" id="2.60.40.790">
    <property type="match status" value="1"/>
</dbReference>
<dbReference type="Pfam" id="PF00011">
    <property type="entry name" value="HSP20"/>
    <property type="match status" value="1"/>
</dbReference>
<name>A0AAN8QFX0_PATCE</name>
<organism evidence="4 5">
    <name type="scientific">Patella caerulea</name>
    <name type="common">Rayed Mediterranean limpet</name>
    <dbReference type="NCBI Taxonomy" id="87958"/>
    <lineage>
        <taxon>Eukaryota</taxon>
        <taxon>Metazoa</taxon>
        <taxon>Spiralia</taxon>
        <taxon>Lophotrochozoa</taxon>
        <taxon>Mollusca</taxon>
        <taxon>Gastropoda</taxon>
        <taxon>Patellogastropoda</taxon>
        <taxon>Patelloidea</taxon>
        <taxon>Patellidae</taxon>
        <taxon>Patella</taxon>
    </lineage>
</organism>
<dbReference type="SUPFAM" id="SSF49764">
    <property type="entry name" value="HSP20-like chaperones"/>
    <property type="match status" value="1"/>
</dbReference>
<dbReference type="PROSITE" id="PS01031">
    <property type="entry name" value="SHSP"/>
    <property type="match status" value="1"/>
</dbReference>
<sequence>MASSRLVPIRREEWSFFDRQRSIFSSMNKDMEKEWKDFDMELERIRKEMFKLTPTDSGMGQLTSGADFGNFGTDMDFGKMGSGMDLAKMGSGMDLMKSEMSRLENSAGFGNMNSNLIQVDKPFVTDMDGNKKLSIRFDVSQFKPEEISVKTMDNKLMIHAKHTEESPGRKVYREFSKQYVLPNKIDPLKLNSILSKDGVLNIEAPAPDAVEAPRERILPIQRL</sequence>
<evidence type="ECO:0000259" key="3">
    <source>
        <dbReference type="PROSITE" id="PS01031"/>
    </source>
</evidence>
<protein>
    <recommendedName>
        <fullName evidence="3">SHSP domain-containing protein</fullName>
    </recommendedName>
</protein>
<evidence type="ECO:0000313" key="4">
    <source>
        <dbReference type="EMBL" id="KAK6192441.1"/>
    </source>
</evidence>
<dbReference type="AlphaFoldDB" id="A0AAN8QFX0"/>
<dbReference type="Proteomes" id="UP001347796">
    <property type="component" value="Unassembled WGS sequence"/>
</dbReference>
<dbReference type="GO" id="GO:0005737">
    <property type="term" value="C:cytoplasm"/>
    <property type="evidence" value="ECO:0007669"/>
    <property type="project" value="TreeGrafter"/>
</dbReference>
<comment type="caution">
    <text evidence="4">The sequence shown here is derived from an EMBL/GenBank/DDBJ whole genome shotgun (WGS) entry which is preliminary data.</text>
</comment>
<dbReference type="PRINTS" id="PR00299">
    <property type="entry name" value="ACRYSTALLIN"/>
</dbReference>
<reference evidence="4 5" key="1">
    <citation type="submission" date="2024-01" db="EMBL/GenBank/DDBJ databases">
        <title>The genome of the rayed Mediterranean limpet Patella caerulea (Linnaeus, 1758).</title>
        <authorList>
            <person name="Anh-Thu Weber A."/>
            <person name="Halstead-Nussloch G."/>
        </authorList>
    </citation>
    <scope>NUCLEOTIDE SEQUENCE [LARGE SCALE GENOMIC DNA]</scope>
    <source>
        <strain evidence="4">AATW-2023a</strain>
        <tissue evidence="4">Whole specimen</tissue>
    </source>
</reference>
<dbReference type="InterPro" id="IPR008978">
    <property type="entry name" value="HSP20-like_chaperone"/>
</dbReference>
<comment type="similarity">
    <text evidence="1 2">Belongs to the small heat shock protein (HSP20) family.</text>
</comment>
<dbReference type="GO" id="GO:0051082">
    <property type="term" value="F:unfolded protein binding"/>
    <property type="evidence" value="ECO:0007669"/>
    <property type="project" value="TreeGrafter"/>
</dbReference>
<dbReference type="GO" id="GO:0005634">
    <property type="term" value="C:nucleus"/>
    <property type="evidence" value="ECO:0007669"/>
    <property type="project" value="TreeGrafter"/>
</dbReference>
<dbReference type="PANTHER" id="PTHR45640:SF26">
    <property type="entry name" value="RE23625P"/>
    <property type="match status" value="1"/>
</dbReference>
<evidence type="ECO:0000313" key="5">
    <source>
        <dbReference type="Proteomes" id="UP001347796"/>
    </source>
</evidence>
<dbReference type="EMBL" id="JAZGQO010000002">
    <property type="protein sequence ID" value="KAK6192441.1"/>
    <property type="molecule type" value="Genomic_DNA"/>
</dbReference>
<dbReference type="GO" id="GO:0042026">
    <property type="term" value="P:protein refolding"/>
    <property type="evidence" value="ECO:0007669"/>
    <property type="project" value="TreeGrafter"/>
</dbReference>
<feature type="domain" description="SHSP" evidence="3">
    <location>
        <begin position="114"/>
        <end position="221"/>
    </location>
</feature>
<accession>A0AAN8QFX0</accession>
<proteinExistence type="inferred from homology"/>
<dbReference type="InterPro" id="IPR001436">
    <property type="entry name" value="Alpha-crystallin/sHSP_animal"/>
</dbReference>
<evidence type="ECO:0000256" key="2">
    <source>
        <dbReference type="RuleBase" id="RU003616"/>
    </source>
</evidence>
<dbReference type="GO" id="GO:0009408">
    <property type="term" value="P:response to heat"/>
    <property type="evidence" value="ECO:0007669"/>
    <property type="project" value="TreeGrafter"/>
</dbReference>
<dbReference type="CDD" id="cd06526">
    <property type="entry name" value="metazoan_ACD"/>
    <property type="match status" value="1"/>
</dbReference>
<gene>
    <name evidence="4" type="ORF">SNE40_003909</name>
</gene>